<dbReference type="EMBL" id="JAENGY010000120">
    <property type="protein sequence ID" value="KAG6972984.1"/>
    <property type="molecule type" value="Genomic_DNA"/>
</dbReference>
<keyword evidence="3" id="KW-1185">Reference proteome</keyword>
<evidence type="ECO:0000313" key="3">
    <source>
        <dbReference type="Proteomes" id="UP000709295"/>
    </source>
</evidence>
<comment type="caution">
    <text evidence="2">The sequence shown here is derived from an EMBL/GenBank/DDBJ whole genome shotgun (WGS) entry which is preliminary data.</text>
</comment>
<evidence type="ECO:0000256" key="1">
    <source>
        <dbReference type="SAM" id="MobiDB-lite"/>
    </source>
</evidence>
<proteinExistence type="predicted"/>
<organism evidence="2 3">
    <name type="scientific">Phytophthora aleatoria</name>
    <dbReference type="NCBI Taxonomy" id="2496075"/>
    <lineage>
        <taxon>Eukaryota</taxon>
        <taxon>Sar</taxon>
        <taxon>Stramenopiles</taxon>
        <taxon>Oomycota</taxon>
        <taxon>Peronosporomycetes</taxon>
        <taxon>Peronosporales</taxon>
        <taxon>Peronosporaceae</taxon>
        <taxon>Phytophthora</taxon>
    </lineage>
</organism>
<sequence>MPATKSAPRRKRGAAVSSGPKKKQAVAAKKKQAVAAKKKHVRELAKAGRWAEIEKLYGKKILVKAKMCMYSA</sequence>
<feature type="region of interest" description="Disordered" evidence="1">
    <location>
        <begin position="1"/>
        <end position="34"/>
    </location>
</feature>
<name>A0A8J5J4B5_9STRA</name>
<accession>A0A8J5J4B5</accession>
<feature type="compositionally biased region" description="Basic residues" evidence="1">
    <location>
        <begin position="20"/>
        <end position="34"/>
    </location>
</feature>
<dbReference type="Proteomes" id="UP000709295">
    <property type="component" value="Unassembled WGS sequence"/>
</dbReference>
<reference evidence="2" key="1">
    <citation type="submission" date="2021-01" db="EMBL/GenBank/DDBJ databases">
        <title>Phytophthora aleatoria, a newly-described species from Pinus radiata is distinct from Phytophthora cactorum isolates based on comparative genomics.</title>
        <authorList>
            <person name="Mcdougal R."/>
            <person name="Panda P."/>
            <person name="Williams N."/>
            <person name="Studholme D.J."/>
        </authorList>
    </citation>
    <scope>NUCLEOTIDE SEQUENCE</scope>
    <source>
        <strain evidence="2">NZFS 4037</strain>
    </source>
</reference>
<evidence type="ECO:0000313" key="2">
    <source>
        <dbReference type="EMBL" id="KAG6972984.1"/>
    </source>
</evidence>
<gene>
    <name evidence="2" type="ORF">JG688_00003721</name>
</gene>
<dbReference type="AlphaFoldDB" id="A0A8J5J4B5"/>
<protein>
    <submittedName>
        <fullName evidence="2">Uncharacterized protein</fullName>
    </submittedName>
</protein>